<dbReference type="InterPro" id="IPR047187">
    <property type="entry name" value="SF1_C_Upf1"/>
</dbReference>
<dbReference type="PANTHER" id="PTHR45418:SF1">
    <property type="entry name" value="CANCER_TESTIS ANTIGEN 55"/>
    <property type="match status" value="1"/>
</dbReference>
<dbReference type="SUPFAM" id="SSF52540">
    <property type="entry name" value="P-loop containing nucleoside triphosphate hydrolases"/>
    <property type="match status" value="1"/>
</dbReference>
<feature type="compositionally biased region" description="Basic and acidic residues" evidence="10">
    <location>
        <begin position="686"/>
        <end position="706"/>
    </location>
</feature>
<evidence type="ECO:0000259" key="14">
    <source>
        <dbReference type="Pfam" id="PF21634"/>
    </source>
</evidence>
<dbReference type="EMBL" id="MU579904">
    <property type="protein sequence ID" value="KAI5608989.1"/>
    <property type="molecule type" value="Genomic_DNA"/>
</dbReference>
<protein>
    <recommendedName>
        <fullName evidence="3">RNA helicase</fullName>
        <ecNumber evidence="3">3.6.4.13</ecNumber>
    </recommendedName>
</protein>
<keyword evidence="11" id="KW-0812">Transmembrane</keyword>
<comment type="subcellular location">
    <subcellularLocation>
        <location evidence="1">Cytoplasm</location>
    </subcellularLocation>
</comment>
<dbReference type="FunFam" id="3.40.50.300:FF:000864">
    <property type="entry name" value="Mov10-like RISC complex RNA helicase 1"/>
    <property type="match status" value="1"/>
</dbReference>
<dbReference type="InterPro" id="IPR049080">
    <property type="entry name" value="MOV-10-like_beta-barrel"/>
</dbReference>
<feature type="domain" description="Helicase MOV-10-like beta-barrel" evidence="14">
    <location>
        <begin position="568"/>
        <end position="634"/>
    </location>
</feature>
<evidence type="ECO:0000259" key="12">
    <source>
        <dbReference type="Pfam" id="PF13086"/>
    </source>
</evidence>
<evidence type="ECO:0000256" key="1">
    <source>
        <dbReference type="ARBA" id="ARBA00004496"/>
    </source>
</evidence>
<gene>
    <name evidence="15" type="ORF">C0J50_5991</name>
</gene>
<evidence type="ECO:0000256" key="7">
    <source>
        <dbReference type="ARBA" id="ARBA00022806"/>
    </source>
</evidence>
<feature type="transmembrane region" description="Helical" evidence="11">
    <location>
        <begin position="1190"/>
        <end position="1212"/>
    </location>
</feature>
<evidence type="ECO:0000313" key="15">
    <source>
        <dbReference type="EMBL" id="KAI5608989.1"/>
    </source>
</evidence>
<keyword evidence="4" id="KW-0963">Cytoplasm</keyword>
<evidence type="ECO:0000256" key="8">
    <source>
        <dbReference type="ARBA" id="ARBA00022840"/>
    </source>
</evidence>
<dbReference type="InterPro" id="IPR041679">
    <property type="entry name" value="DNA2/NAM7-like_C"/>
</dbReference>
<dbReference type="GO" id="GO:0016787">
    <property type="term" value="F:hydrolase activity"/>
    <property type="evidence" value="ECO:0007669"/>
    <property type="project" value="UniProtKB-KW"/>
</dbReference>
<evidence type="ECO:0000256" key="11">
    <source>
        <dbReference type="SAM" id="Phobius"/>
    </source>
</evidence>
<dbReference type="Gene3D" id="3.40.50.300">
    <property type="entry name" value="P-loop containing nucleotide triphosphate hydrolases"/>
    <property type="match status" value="2"/>
</dbReference>
<feature type="region of interest" description="Disordered" evidence="10">
    <location>
        <begin position="682"/>
        <end position="715"/>
    </location>
</feature>
<keyword evidence="16" id="KW-1185">Reference proteome</keyword>
<sequence length="1244" mass="138736">MVSAVKFLISKLLSPLWRTVDEEPDGFYYSTGMEEIRQLRGSVVTHLCENYGLIDHSVYFTVEEVLGGVPLHVGDAVNALAVQDGTHGGWRALRVERQIDTWEGGSSSLETDANKFRALIGTVTSCNKDGGFINQTTYFPRSALCEGFEPIKGDWVQAEYFISPTDWSSQARTVAPLRYQRMDKMHVSRVFGNGGVVGDVVFFNMDSLLLPAGYKPAEGDAVSVVVVESSQSLYCWRALCMAPIDKQVNGSETILPEAEIQTLLKNKGGLVVSEETHFGSLWLGESKELLIFLHNTGSETHKLKWCEFAGWDSEEQFSFRLTPRYTNTDLTSNSKLQQNIPTNPYMPFLQVSGRGIGSGHGLYDFPSSSSVPVGKDGERHENGFVEDIDKEVTDNAEEAPRLRAIERNLNILPGEKVSITIGCHAKNLGRCAELLLLRFSSFTIGRRLEVSVSSVEERLLKPSAPYFPAAQLTSSQHPTARMVTVMAPAPPVRLVRRHLPNFLGSYLVPQALRDCLEAKTDVLAVQPALGEPLCPSSMVPRFSTLLWLEELQAERELREFSIIGALLKKGTGSLYLEVPGLSEGRPSLFIGDKVVLKNPYNGGFAIQYIGYVTEINEEDVSLRVNSAFLNNYLGEPLDVEFTYNRLPMRRCHHALEQTKHLGENVLFPRYLQLQSPLWTGDWESELSPKQDENKTSKEDKGGEKPCENGGKPSSLTMDMVSVATQTKTDLCTAAKPVPDPGKFFNCNLNPAQKEAVKRILSGQCRPTPYVLFGPPGTGKTITLIEAILQVYYRVPGSRVLVCTPSNSAADLICIRLHESGYLKDASMARVNATCRMEEFIPEVLRQYCHAGEDVRHASFHRIVVSTCTSAGMFYQIGLRVGHFTHVFLDEAGQATEPESLIPLGLVFEKTGQIVLAGDPKQLGPVVKSKLAESFGLGVSLLERLMANPLYSCTEKGYNPLLVTKLVYNYRSHEVLLELPSRLFYGGELCVRSQRAVVDSLCHWSRLPTKGFPLIFHGVRGTEMREASNPSWFNPGEAVQAMLYCCQLAKRLYNPIPASDIGIITPYRKQVEKIRVLLHRAGLADIKVGSVEEFQGQEFLVIILSTVRSIEALPSNDIQSTLGFLSNPKRFNVAITRPKALLIVIGNPHVLVKDPCFHALLQYIYENGAYLGCDPPVSLLTTNRLNLIKNVIFVCVCMHIIHTYCIYYISYYISYYIYLSHWEICKISLLYYNEIFDFFFPQGCF</sequence>
<keyword evidence="6" id="KW-0378">Hydrolase</keyword>
<dbReference type="InterPro" id="IPR027417">
    <property type="entry name" value="P-loop_NTPase"/>
</dbReference>
<dbReference type="EC" id="3.6.4.13" evidence="3"/>
<evidence type="ECO:0000256" key="4">
    <source>
        <dbReference type="ARBA" id="ARBA00022490"/>
    </source>
</evidence>
<organism evidence="15 16">
    <name type="scientific">Silurus asotus</name>
    <name type="common">Amur catfish</name>
    <name type="synonym">Parasilurus asotus</name>
    <dbReference type="NCBI Taxonomy" id="30991"/>
    <lineage>
        <taxon>Eukaryota</taxon>
        <taxon>Metazoa</taxon>
        <taxon>Chordata</taxon>
        <taxon>Craniata</taxon>
        <taxon>Vertebrata</taxon>
        <taxon>Euteleostomi</taxon>
        <taxon>Actinopterygii</taxon>
        <taxon>Neopterygii</taxon>
        <taxon>Teleostei</taxon>
        <taxon>Ostariophysi</taxon>
        <taxon>Siluriformes</taxon>
        <taxon>Siluridae</taxon>
        <taxon>Silurus</taxon>
    </lineage>
</organism>
<evidence type="ECO:0000256" key="6">
    <source>
        <dbReference type="ARBA" id="ARBA00022801"/>
    </source>
</evidence>
<feature type="domain" description="DNA2/NAM7 helicase-like C-terminal" evidence="13">
    <location>
        <begin position="937"/>
        <end position="1147"/>
    </location>
</feature>
<feature type="domain" description="DNA2/NAM7 helicase helicase" evidence="12">
    <location>
        <begin position="747"/>
        <end position="834"/>
    </location>
</feature>
<dbReference type="AlphaFoldDB" id="A0AAD5A301"/>
<dbReference type="Pfam" id="PF13087">
    <property type="entry name" value="AAA_12"/>
    <property type="match status" value="1"/>
</dbReference>
<keyword evidence="11" id="KW-0472">Membrane</keyword>
<keyword evidence="11" id="KW-1133">Transmembrane helix</keyword>
<keyword evidence="5" id="KW-0547">Nucleotide-binding</keyword>
<dbReference type="Pfam" id="PF21634">
    <property type="entry name" value="MOV-10_beta-barrel"/>
    <property type="match status" value="1"/>
</dbReference>
<evidence type="ECO:0000256" key="5">
    <source>
        <dbReference type="ARBA" id="ARBA00022741"/>
    </source>
</evidence>
<comment type="catalytic activity">
    <reaction evidence="9">
        <text>ATP + H2O = ADP + phosphate + H(+)</text>
        <dbReference type="Rhea" id="RHEA:13065"/>
        <dbReference type="ChEBI" id="CHEBI:15377"/>
        <dbReference type="ChEBI" id="CHEBI:15378"/>
        <dbReference type="ChEBI" id="CHEBI:30616"/>
        <dbReference type="ChEBI" id="CHEBI:43474"/>
        <dbReference type="ChEBI" id="CHEBI:456216"/>
        <dbReference type="EC" id="3.6.4.13"/>
    </reaction>
</comment>
<reference evidence="15" key="1">
    <citation type="submission" date="2018-07" db="EMBL/GenBank/DDBJ databases">
        <title>Comparative genomics of catfishes provides insights into carnivory and benthic adaptation.</title>
        <authorList>
            <person name="Zhang Y."/>
            <person name="Wang D."/>
            <person name="Peng Z."/>
            <person name="Zheng S."/>
            <person name="Shao F."/>
            <person name="Tao W."/>
        </authorList>
    </citation>
    <scope>NUCLEOTIDE SEQUENCE</scope>
    <source>
        <strain evidence="15">Chongqing</strain>
    </source>
</reference>
<comment type="caution">
    <text evidence="15">The sequence shown here is derived from an EMBL/GenBank/DDBJ whole genome shotgun (WGS) entry which is preliminary data.</text>
</comment>
<dbReference type="InterPro" id="IPR041677">
    <property type="entry name" value="DNA2/NAM7_AAA_11"/>
</dbReference>
<dbReference type="GO" id="GO:0003724">
    <property type="term" value="F:RNA helicase activity"/>
    <property type="evidence" value="ECO:0007669"/>
    <property type="project" value="UniProtKB-EC"/>
</dbReference>
<keyword evidence="8" id="KW-0067">ATP-binding</keyword>
<evidence type="ECO:0000313" key="16">
    <source>
        <dbReference type="Proteomes" id="UP001205998"/>
    </source>
</evidence>
<evidence type="ECO:0000256" key="10">
    <source>
        <dbReference type="SAM" id="MobiDB-lite"/>
    </source>
</evidence>
<evidence type="ECO:0000259" key="13">
    <source>
        <dbReference type="Pfam" id="PF13087"/>
    </source>
</evidence>
<dbReference type="CDD" id="cd18808">
    <property type="entry name" value="SF1_C_Upf1"/>
    <property type="match status" value="1"/>
</dbReference>
<comment type="similarity">
    <text evidence="2">Belongs to the DNA2/NAM7 helicase family. SDE3 subfamily.</text>
</comment>
<dbReference type="Proteomes" id="UP001205998">
    <property type="component" value="Unassembled WGS sequence"/>
</dbReference>
<dbReference type="CDD" id="cd18078">
    <property type="entry name" value="DEXXQc_Mov10L1"/>
    <property type="match status" value="1"/>
</dbReference>
<dbReference type="Pfam" id="PF13086">
    <property type="entry name" value="AAA_11"/>
    <property type="match status" value="2"/>
</dbReference>
<evidence type="ECO:0000256" key="9">
    <source>
        <dbReference type="ARBA" id="ARBA00047984"/>
    </source>
</evidence>
<dbReference type="PANTHER" id="PTHR45418">
    <property type="entry name" value="CANCER/TESTIS ANTIGEN 55"/>
    <property type="match status" value="1"/>
</dbReference>
<dbReference type="GO" id="GO:0005524">
    <property type="term" value="F:ATP binding"/>
    <property type="evidence" value="ECO:0007669"/>
    <property type="project" value="UniProtKB-KW"/>
</dbReference>
<evidence type="ECO:0000256" key="2">
    <source>
        <dbReference type="ARBA" id="ARBA00005601"/>
    </source>
</evidence>
<evidence type="ECO:0000256" key="3">
    <source>
        <dbReference type="ARBA" id="ARBA00012552"/>
    </source>
</evidence>
<feature type="domain" description="DNA2/NAM7 helicase helicase" evidence="12">
    <location>
        <begin position="860"/>
        <end position="929"/>
    </location>
</feature>
<keyword evidence="7 15" id="KW-0347">Helicase</keyword>
<dbReference type="GO" id="GO:0005737">
    <property type="term" value="C:cytoplasm"/>
    <property type="evidence" value="ECO:0007669"/>
    <property type="project" value="UniProtKB-SubCell"/>
</dbReference>
<name>A0AAD5A301_SILAS</name>
<accession>A0AAD5A301</accession>
<proteinExistence type="inferred from homology"/>